<name>U6KUU2_EIMTE</name>
<reference evidence="2" key="1">
    <citation type="submission" date="2013-10" db="EMBL/GenBank/DDBJ databases">
        <title>Genomic analysis of the causative agents of coccidiosis in chickens.</title>
        <authorList>
            <person name="Reid A.J."/>
            <person name="Blake D."/>
            <person name="Billington K."/>
            <person name="Browne H."/>
            <person name="Dunn M."/>
            <person name="Hung S."/>
            <person name="Kawahara F."/>
            <person name="Miranda-Saavedra D."/>
            <person name="Mourier T."/>
            <person name="Nagra H."/>
            <person name="Otto T.D."/>
            <person name="Rawlings N."/>
            <person name="Sanchez A."/>
            <person name="Sanders M."/>
            <person name="Subramaniam C."/>
            <person name="Tay Y."/>
            <person name="Dear P."/>
            <person name="Doerig C."/>
            <person name="Gruber A."/>
            <person name="Parkinson J."/>
            <person name="Shirley M."/>
            <person name="Wan K.L."/>
            <person name="Berriman M."/>
            <person name="Tomley F."/>
            <person name="Pain A."/>
        </authorList>
    </citation>
    <scope>NUCLEOTIDE SEQUENCE [LARGE SCALE GENOMIC DNA]</scope>
    <source>
        <strain evidence="2">Houghton</strain>
    </source>
</reference>
<dbReference type="VEuPathDB" id="ToxoDB:ETH2_1480700"/>
<sequence length="62" mass="7107">MWGDSSMSVSEMAREEKCLSSAANEREMNRRIIKGPAAVDAIKEKVRKQKQEERSLRLNQAQ</sequence>
<accession>U6KUU2</accession>
<dbReference type="RefSeq" id="XP_013232481.1">
    <property type="nucleotide sequence ID" value="XM_013377027.1"/>
</dbReference>
<evidence type="ECO:0000313" key="2">
    <source>
        <dbReference type="EMBL" id="CDJ41731.1"/>
    </source>
</evidence>
<protein>
    <submittedName>
        <fullName evidence="2">Uncharacterized protein</fullName>
    </submittedName>
</protein>
<dbReference type="VEuPathDB" id="ToxoDB:ETH_00026170"/>
<dbReference type="AlphaFoldDB" id="U6KUU2"/>
<evidence type="ECO:0000256" key="1">
    <source>
        <dbReference type="SAM" id="MobiDB-lite"/>
    </source>
</evidence>
<dbReference type="EMBL" id="HG675660">
    <property type="protein sequence ID" value="CDJ41731.1"/>
    <property type="molecule type" value="Genomic_DNA"/>
</dbReference>
<gene>
    <name evidence="2" type="ORF">ETH_00026170</name>
</gene>
<proteinExistence type="predicted"/>
<dbReference type="OrthoDB" id="5483at5800"/>
<dbReference type="GeneID" id="25254330"/>
<feature type="region of interest" description="Disordered" evidence="1">
    <location>
        <begin position="1"/>
        <end position="22"/>
    </location>
</feature>
<feature type="compositionally biased region" description="Basic and acidic residues" evidence="1">
    <location>
        <begin position="12"/>
        <end position="22"/>
    </location>
</feature>
<reference evidence="2" key="2">
    <citation type="submission" date="2013-10" db="EMBL/GenBank/DDBJ databases">
        <authorList>
            <person name="Aslett M."/>
        </authorList>
    </citation>
    <scope>NUCLEOTIDE SEQUENCE [LARGE SCALE GENOMIC DNA]</scope>
    <source>
        <strain evidence="2">Houghton</strain>
    </source>
</reference>
<evidence type="ECO:0000313" key="3">
    <source>
        <dbReference type="Proteomes" id="UP000030747"/>
    </source>
</evidence>
<dbReference type="Proteomes" id="UP000030747">
    <property type="component" value="Unassembled WGS sequence"/>
</dbReference>
<organism evidence="2 3">
    <name type="scientific">Eimeria tenella</name>
    <name type="common">Coccidian parasite</name>
    <dbReference type="NCBI Taxonomy" id="5802"/>
    <lineage>
        <taxon>Eukaryota</taxon>
        <taxon>Sar</taxon>
        <taxon>Alveolata</taxon>
        <taxon>Apicomplexa</taxon>
        <taxon>Conoidasida</taxon>
        <taxon>Coccidia</taxon>
        <taxon>Eucoccidiorida</taxon>
        <taxon>Eimeriorina</taxon>
        <taxon>Eimeriidae</taxon>
        <taxon>Eimeria</taxon>
    </lineage>
</organism>
<keyword evidence="3" id="KW-1185">Reference proteome</keyword>